<dbReference type="AlphaFoldDB" id="A0A2U1NM70"/>
<evidence type="ECO:0000256" key="9">
    <source>
        <dbReference type="PIRSR" id="PIRSR601765-1"/>
    </source>
</evidence>
<keyword evidence="9" id="KW-0479">Metal-binding</keyword>
<dbReference type="EC" id="4.2.1.1" evidence="4"/>
<keyword evidence="6 9" id="KW-0862">Zinc</keyword>
<evidence type="ECO:0000256" key="7">
    <source>
        <dbReference type="ARBA" id="ARBA00023239"/>
    </source>
</evidence>
<proteinExistence type="inferred from homology"/>
<dbReference type="Proteomes" id="UP000245207">
    <property type="component" value="Unassembled WGS sequence"/>
</dbReference>
<dbReference type="Pfam" id="PF00484">
    <property type="entry name" value="Pro_CA"/>
    <property type="match status" value="1"/>
</dbReference>
<dbReference type="GO" id="GO:0005737">
    <property type="term" value="C:cytoplasm"/>
    <property type="evidence" value="ECO:0007669"/>
    <property type="project" value="UniProtKB-SubCell"/>
</dbReference>
<dbReference type="InterPro" id="IPR036874">
    <property type="entry name" value="Carbonic_anhydrase_sf"/>
</dbReference>
<accession>A0A2U1NM70</accession>
<dbReference type="PANTHER" id="PTHR11002">
    <property type="entry name" value="CARBONIC ANHYDRASE"/>
    <property type="match status" value="1"/>
</dbReference>
<feature type="binding site" evidence="9">
    <location>
        <position position="160"/>
    </location>
    <ligand>
        <name>Zn(2+)</name>
        <dbReference type="ChEBI" id="CHEBI:29105"/>
    </ligand>
</feature>
<comment type="caution">
    <text evidence="10">The sequence shown here is derived from an EMBL/GenBank/DDBJ whole genome shotgun (WGS) entry which is preliminary data.</text>
</comment>
<name>A0A2U1NM70_ARTAN</name>
<dbReference type="GO" id="GO:0004089">
    <property type="term" value="F:carbonate dehydratase activity"/>
    <property type="evidence" value="ECO:0007669"/>
    <property type="project" value="UniProtKB-EC"/>
</dbReference>
<dbReference type="STRING" id="35608.A0A2U1NM70"/>
<feature type="binding site" evidence="9">
    <location>
        <position position="162"/>
    </location>
    <ligand>
        <name>Zn(2+)</name>
        <dbReference type="ChEBI" id="CHEBI:29105"/>
    </ligand>
</feature>
<gene>
    <name evidence="10" type="ORF">CTI12_AA250320</name>
</gene>
<dbReference type="SMART" id="SM00947">
    <property type="entry name" value="Pro_CA"/>
    <property type="match status" value="1"/>
</dbReference>
<evidence type="ECO:0000313" key="10">
    <source>
        <dbReference type="EMBL" id="PWA74558.1"/>
    </source>
</evidence>
<dbReference type="InterPro" id="IPR001765">
    <property type="entry name" value="Carbonic_anhydrase"/>
</dbReference>
<comment type="similarity">
    <text evidence="3">Belongs to the beta-class carbonic anhydrase family.</text>
</comment>
<keyword evidence="11" id="KW-1185">Reference proteome</keyword>
<evidence type="ECO:0000256" key="3">
    <source>
        <dbReference type="ARBA" id="ARBA00006217"/>
    </source>
</evidence>
<comment type="function">
    <text evidence="1">Reversible hydration of carbon dioxide.</text>
</comment>
<dbReference type="InterPro" id="IPR015892">
    <property type="entry name" value="Carbonic_anhydrase_CS"/>
</dbReference>
<reference evidence="10 11" key="1">
    <citation type="journal article" date="2018" name="Mol. Plant">
        <title>The genome of Artemisia annua provides insight into the evolution of Asteraceae family and artemisinin biosynthesis.</title>
        <authorList>
            <person name="Shen Q."/>
            <person name="Zhang L."/>
            <person name="Liao Z."/>
            <person name="Wang S."/>
            <person name="Yan T."/>
            <person name="Shi P."/>
            <person name="Liu M."/>
            <person name="Fu X."/>
            <person name="Pan Q."/>
            <person name="Wang Y."/>
            <person name="Lv Z."/>
            <person name="Lu X."/>
            <person name="Zhang F."/>
            <person name="Jiang W."/>
            <person name="Ma Y."/>
            <person name="Chen M."/>
            <person name="Hao X."/>
            <person name="Li L."/>
            <person name="Tang Y."/>
            <person name="Lv G."/>
            <person name="Zhou Y."/>
            <person name="Sun X."/>
            <person name="Brodelius P.E."/>
            <person name="Rose J.K.C."/>
            <person name="Tang K."/>
        </authorList>
    </citation>
    <scope>NUCLEOTIDE SEQUENCE [LARGE SCALE GENOMIC DNA]</scope>
    <source>
        <strain evidence="11">cv. Huhao1</strain>
        <tissue evidence="10">Leaf</tissue>
    </source>
</reference>
<dbReference type="GO" id="GO:0008270">
    <property type="term" value="F:zinc ion binding"/>
    <property type="evidence" value="ECO:0007669"/>
    <property type="project" value="InterPro"/>
</dbReference>
<dbReference type="CDD" id="cd00884">
    <property type="entry name" value="beta_CA_cladeB"/>
    <property type="match status" value="1"/>
</dbReference>
<feature type="binding site" evidence="9">
    <location>
        <position position="220"/>
    </location>
    <ligand>
        <name>Zn(2+)</name>
        <dbReference type="ChEBI" id="CHEBI:29105"/>
    </ligand>
</feature>
<evidence type="ECO:0000313" key="11">
    <source>
        <dbReference type="Proteomes" id="UP000245207"/>
    </source>
</evidence>
<dbReference type="SUPFAM" id="SSF53056">
    <property type="entry name" value="beta-carbonic anhydrase, cab"/>
    <property type="match status" value="2"/>
</dbReference>
<evidence type="ECO:0000256" key="6">
    <source>
        <dbReference type="ARBA" id="ARBA00022833"/>
    </source>
</evidence>
<dbReference type="PROSITE" id="PS00704">
    <property type="entry name" value="PROK_CO2_ANHYDRASE_1"/>
    <property type="match status" value="1"/>
</dbReference>
<protein>
    <recommendedName>
        <fullName evidence="4">carbonic anhydrase</fullName>
        <ecNumber evidence="4">4.2.1.1</ecNumber>
    </recommendedName>
</protein>
<dbReference type="OrthoDB" id="10248475at2759"/>
<dbReference type="Gene3D" id="3.40.1050.10">
    <property type="entry name" value="Carbonic anhydrase"/>
    <property type="match status" value="1"/>
</dbReference>
<dbReference type="InterPro" id="IPR045066">
    <property type="entry name" value="Beta_CA_cladeB"/>
</dbReference>
<comment type="subcellular location">
    <subcellularLocation>
        <location evidence="2">Cytoplasm</location>
    </subcellularLocation>
</comment>
<keyword evidence="7" id="KW-0456">Lyase</keyword>
<feature type="binding site" evidence="9">
    <location>
        <position position="223"/>
    </location>
    <ligand>
        <name>Zn(2+)</name>
        <dbReference type="ChEBI" id="CHEBI:29105"/>
    </ligand>
</feature>
<dbReference type="EMBL" id="PKPP01002547">
    <property type="protein sequence ID" value="PWA74558.1"/>
    <property type="molecule type" value="Genomic_DNA"/>
</dbReference>
<comment type="catalytic activity">
    <reaction evidence="8">
        <text>hydrogencarbonate + H(+) = CO2 + H2O</text>
        <dbReference type="Rhea" id="RHEA:10748"/>
        <dbReference type="ChEBI" id="CHEBI:15377"/>
        <dbReference type="ChEBI" id="CHEBI:15378"/>
        <dbReference type="ChEBI" id="CHEBI:16526"/>
        <dbReference type="ChEBI" id="CHEBI:17544"/>
        <dbReference type="EC" id="4.2.1.1"/>
    </reaction>
</comment>
<comment type="cofactor">
    <cofactor evidence="9">
        <name>Zn(2+)</name>
        <dbReference type="ChEBI" id="CHEBI:29105"/>
    </cofactor>
    <text evidence="9">Binds 1 zinc ion per subunit.</text>
</comment>
<organism evidence="10 11">
    <name type="scientific">Artemisia annua</name>
    <name type="common">Sweet wormwood</name>
    <dbReference type="NCBI Taxonomy" id="35608"/>
    <lineage>
        <taxon>Eukaryota</taxon>
        <taxon>Viridiplantae</taxon>
        <taxon>Streptophyta</taxon>
        <taxon>Embryophyta</taxon>
        <taxon>Tracheophyta</taxon>
        <taxon>Spermatophyta</taxon>
        <taxon>Magnoliopsida</taxon>
        <taxon>eudicotyledons</taxon>
        <taxon>Gunneridae</taxon>
        <taxon>Pentapetalae</taxon>
        <taxon>asterids</taxon>
        <taxon>campanulids</taxon>
        <taxon>Asterales</taxon>
        <taxon>Asteraceae</taxon>
        <taxon>Asteroideae</taxon>
        <taxon>Anthemideae</taxon>
        <taxon>Artemisiinae</taxon>
        <taxon>Artemisia</taxon>
    </lineage>
</organism>
<sequence length="395" mass="43260">MSTASAFAINAPSLLNASSLKKSTTAKIGSFSAKFTCNSSSSSSSATPPRLIRNEPVFAAPAPIITPNWTEDMGNESYEKAMEALKKHLIEQGELEPTAAARIDNITAQAAAPSATVGFDPVERIKTGFATFKREKYITNPALYDELSKGQSPKFMVFACSDSRVCPSHVLDFQPGEAFVVRNVANMVPPFDKTRYAGVGAAVEYAVLHLKVEQIIVIGHSRCGGIKGLMTFPDEGPHTTDFIEDWVKVCSPAKSKVLGETNGAALDDQCVQCEKVNKIFTCVSTRVYVFLHTSTSIRIVSNCMHSYYKNINQIIIFLTCTLQMAIIFMQEAVNVSLGNLLTYPFVRDGLRKKTLHLKGGHYDFVNGTFELWGLDFGLSTPTSVKDVATILHWNF</sequence>
<dbReference type="GO" id="GO:0015976">
    <property type="term" value="P:carbon utilization"/>
    <property type="evidence" value="ECO:0007669"/>
    <property type="project" value="InterPro"/>
</dbReference>
<evidence type="ECO:0000256" key="2">
    <source>
        <dbReference type="ARBA" id="ARBA00004496"/>
    </source>
</evidence>
<keyword evidence="5" id="KW-0963">Cytoplasm</keyword>
<evidence type="ECO:0000256" key="5">
    <source>
        <dbReference type="ARBA" id="ARBA00022490"/>
    </source>
</evidence>
<evidence type="ECO:0000256" key="8">
    <source>
        <dbReference type="ARBA" id="ARBA00048348"/>
    </source>
</evidence>
<dbReference type="PROSITE" id="PS00705">
    <property type="entry name" value="PROK_CO2_ANHYDRASE_2"/>
    <property type="match status" value="1"/>
</dbReference>
<evidence type="ECO:0000256" key="1">
    <source>
        <dbReference type="ARBA" id="ARBA00002904"/>
    </source>
</evidence>
<dbReference type="PANTHER" id="PTHR11002:SF56">
    <property type="entry name" value="BETA CARBONIC ANHYDRASE 2, CHLOROPLASTIC"/>
    <property type="match status" value="1"/>
</dbReference>
<evidence type="ECO:0000256" key="4">
    <source>
        <dbReference type="ARBA" id="ARBA00012925"/>
    </source>
</evidence>